<comment type="caution">
    <text evidence="2">The sequence shown here is derived from an EMBL/GenBank/DDBJ whole genome shotgun (WGS) entry which is preliminary data.</text>
</comment>
<feature type="region of interest" description="Disordered" evidence="1">
    <location>
        <begin position="1"/>
        <end position="45"/>
    </location>
</feature>
<reference evidence="2 3" key="1">
    <citation type="journal article" date="2012" name="J. Bacteriol.">
        <title>Draft Genome Sequence of the Extremely Halophilic Archaeon Halogranum salarium B-1T.</title>
        <authorList>
            <person name="Kim K.K."/>
            <person name="Lee K.C."/>
            <person name="Lee J.S."/>
        </authorList>
    </citation>
    <scope>NUCLEOTIDE SEQUENCE [LARGE SCALE GENOMIC DNA]</scope>
    <source>
        <strain evidence="2 3">B-1</strain>
    </source>
</reference>
<accession>J3EU67</accession>
<evidence type="ECO:0000313" key="2">
    <source>
        <dbReference type="EMBL" id="EJN57862.1"/>
    </source>
</evidence>
<proteinExistence type="predicted"/>
<name>J3EU67_9EURY</name>
<gene>
    <name evidence="2" type="ORF">HSB1_32790</name>
</gene>
<feature type="compositionally biased region" description="Basic and acidic residues" evidence="1">
    <location>
        <begin position="32"/>
        <end position="45"/>
    </location>
</feature>
<evidence type="ECO:0000313" key="3">
    <source>
        <dbReference type="Proteomes" id="UP000007813"/>
    </source>
</evidence>
<dbReference type="EMBL" id="ALJD01000009">
    <property type="protein sequence ID" value="EJN57862.1"/>
    <property type="molecule type" value="Genomic_DNA"/>
</dbReference>
<protein>
    <submittedName>
        <fullName evidence="2">Uncharacterized protein</fullName>
    </submittedName>
</protein>
<dbReference type="Proteomes" id="UP000007813">
    <property type="component" value="Unassembled WGS sequence"/>
</dbReference>
<dbReference type="AlphaFoldDB" id="J3EU67"/>
<sequence>MSSVFETISRRVSADEGDSGRAATEVGAERSSVPERCRRRSRDVDGARGECVVELALPTAPE</sequence>
<evidence type="ECO:0000256" key="1">
    <source>
        <dbReference type="SAM" id="MobiDB-lite"/>
    </source>
</evidence>
<organism evidence="2 3">
    <name type="scientific">Halogranum salarium B-1</name>
    <dbReference type="NCBI Taxonomy" id="1210908"/>
    <lineage>
        <taxon>Archaea</taxon>
        <taxon>Methanobacteriati</taxon>
        <taxon>Methanobacteriota</taxon>
        <taxon>Stenosarchaea group</taxon>
        <taxon>Halobacteria</taxon>
        <taxon>Halobacteriales</taxon>
        <taxon>Haloferacaceae</taxon>
    </lineage>
</organism>